<accession>A0A645FJC8</accession>
<evidence type="ECO:0000313" key="1">
    <source>
        <dbReference type="EMBL" id="MPN13439.1"/>
    </source>
</evidence>
<dbReference type="AlphaFoldDB" id="A0A645FJC8"/>
<organism evidence="1">
    <name type="scientific">bioreactor metagenome</name>
    <dbReference type="NCBI Taxonomy" id="1076179"/>
    <lineage>
        <taxon>unclassified sequences</taxon>
        <taxon>metagenomes</taxon>
        <taxon>ecological metagenomes</taxon>
    </lineage>
</organism>
<gene>
    <name evidence="1" type="ORF">SDC9_160760</name>
</gene>
<dbReference type="EMBL" id="VSSQ01059940">
    <property type="protein sequence ID" value="MPN13439.1"/>
    <property type="molecule type" value="Genomic_DNA"/>
</dbReference>
<comment type="caution">
    <text evidence="1">The sequence shown here is derived from an EMBL/GenBank/DDBJ whole genome shotgun (WGS) entry which is preliminary data.</text>
</comment>
<sequence>MAFFFALSGVGAQVEAKTLSLRAALDPHSGQDAITRVIRFSHQSLGLGVAHLLLVA</sequence>
<name>A0A645FJC8_9ZZZZ</name>
<protein>
    <submittedName>
        <fullName evidence="1">Uncharacterized protein</fullName>
    </submittedName>
</protein>
<proteinExistence type="predicted"/>
<reference evidence="1" key="1">
    <citation type="submission" date="2019-08" db="EMBL/GenBank/DDBJ databases">
        <authorList>
            <person name="Kucharzyk K."/>
            <person name="Murdoch R.W."/>
            <person name="Higgins S."/>
            <person name="Loffler F."/>
        </authorList>
    </citation>
    <scope>NUCLEOTIDE SEQUENCE</scope>
</reference>